<dbReference type="InterPro" id="IPR012997">
    <property type="entry name" value="RplA"/>
</dbReference>
<name>A0A418WGL0_9PROT</name>
<evidence type="ECO:0000313" key="7">
    <source>
        <dbReference type="Proteomes" id="UP000284605"/>
    </source>
</evidence>
<dbReference type="RefSeq" id="WP_119780346.1">
    <property type="nucleotide sequence ID" value="NZ_QYUK01000011.1"/>
</dbReference>
<dbReference type="SUPFAM" id="SSF50685">
    <property type="entry name" value="Barwin-like endoglucanases"/>
    <property type="match status" value="1"/>
</dbReference>
<dbReference type="NCBIfam" id="TIGR00413">
    <property type="entry name" value="rlpA"/>
    <property type="match status" value="1"/>
</dbReference>
<reference evidence="6 7" key="1">
    <citation type="submission" date="2018-09" db="EMBL/GenBank/DDBJ databases">
        <authorList>
            <person name="Zhu H."/>
        </authorList>
    </citation>
    <scope>NUCLEOTIDE SEQUENCE [LARGE SCALE GENOMIC DNA]</scope>
    <source>
        <strain evidence="6 7">K1W22B-8</strain>
    </source>
</reference>
<dbReference type="Gene3D" id="2.40.40.10">
    <property type="entry name" value="RlpA-like domain"/>
    <property type="match status" value="1"/>
</dbReference>
<comment type="caution">
    <text evidence="6">The sequence shown here is derived from an EMBL/GenBank/DDBJ whole genome shotgun (WGS) entry which is preliminary data.</text>
</comment>
<dbReference type="Pfam" id="PF03330">
    <property type="entry name" value="DPBB_1"/>
    <property type="match status" value="1"/>
</dbReference>
<keyword evidence="7" id="KW-1185">Reference proteome</keyword>
<dbReference type="HAMAP" id="MF_02071">
    <property type="entry name" value="RlpA"/>
    <property type="match status" value="1"/>
</dbReference>
<dbReference type="GO" id="GO:0000270">
    <property type="term" value="P:peptidoglycan metabolic process"/>
    <property type="evidence" value="ECO:0007669"/>
    <property type="project" value="UniProtKB-UniRule"/>
</dbReference>
<comment type="function">
    <text evidence="3">Lytic transglycosylase with a strong preference for naked glycan strands that lack stem peptides.</text>
</comment>
<gene>
    <name evidence="3" type="primary">rlpA</name>
    <name evidence="6" type="ORF">D3874_20785</name>
</gene>
<evidence type="ECO:0000256" key="4">
    <source>
        <dbReference type="RuleBase" id="RU003495"/>
    </source>
</evidence>
<organism evidence="6 7">
    <name type="scientific">Oleomonas cavernae</name>
    <dbReference type="NCBI Taxonomy" id="2320859"/>
    <lineage>
        <taxon>Bacteria</taxon>
        <taxon>Pseudomonadati</taxon>
        <taxon>Pseudomonadota</taxon>
        <taxon>Alphaproteobacteria</taxon>
        <taxon>Acetobacterales</taxon>
        <taxon>Acetobacteraceae</taxon>
        <taxon>Oleomonas</taxon>
    </lineage>
</organism>
<dbReference type="PANTHER" id="PTHR34183">
    <property type="entry name" value="ENDOLYTIC PEPTIDOGLYCAN TRANSGLYCOSYLASE RLPA"/>
    <property type="match status" value="1"/>
</dbReference>
<keyword evidence="2 3" id="KW-0961">Cell wall biogenesis/degradation</keyword>
<sequence length="232" mass="24226" precursor="true">MAATRLFALDSIAAVALAAAVSLMVPATTWAKDNADDPISARDEAQAVVPAPPVPVPSNKPVPSRSITTKILGTAADAGAEIAIVSPIPDREKALGAQPEIVLKELTGVASWYGPGFHGRRTANGERFDQNDLTAAHKTLPFNTRVRVTSIATGKSVIVKINDRGPYIRGRTIDLSAAAARTIGMQGRGVGKVKLEILDTPLEIAHEGGSRAADTREGAAAPRRVTTVIATE</sequence>
<dbReference type="GO" id="GO:0071555">
    <property type="term" value="P:cell wall organization"/>
    <property type="evidence" value="ECO:0007669"/>
    <property type="project" value="UniProtKB-KW"/>
</dbReference>
<accession>A0A418WGL0</accession>
<feature type="signal peptide" evidence="3">
    <location>
        <begin position="1"/>
        <end position="31"/>
    </location>
</feature>
<dbReference type="InterPro" id="IPR034718">
    <property type="entry name" value="RlpA"/>
</dbReference>
<keyword evidence="1 3" id="KW-0456">Lyase</keyword>
<dbReference type="InterPro" id="IPR036908">
    <property type="entry name" value="RlpA-like_sf"/>
</dbReference>
<dbReference type="EC" id="4.2.2.-" evidence="3"/>
<dbReference type="CDD" id="cd22268">
    <property type="entry name" value="DPBB_RlpA-like"/>
    <property type="match status" value="1"/>
</dbReference>
<dbReference type="PANTHER" id="PTHR34183:SF8">
    <property type="entry name" value="ENDOLYTIC PEPTIDOGLYCAN TRANSGLYCOSYLASE RLPA-RELATED"/>
    <property type="match status" value="1"/>
</dbReference>
<dbReference type="AlphaFoldDB" id="A0A418WGL0"/>
<evidence type="ECO:0000313" key="6">
    <source>
        <dbReference type="EMBL" id="RJF89112.1"/>
    </source>
</evidence>
<dbReference type="OrthoDB" id="9779128at2"/>
<evidence type="ECO:0000256" key="2">
    <source>
        <dbReference type="ARBA" id="ARBA00023316"/>
    </source>
</evidence>
<evidence type="ECO:0000256" key="1">
    <source>
        <dbReference type="ARBA" id="ARBA00023239"/>
    </source>
</evidence>
<keyword evidence="3" id="KW-0732">Signal</keyword>
<dbReference type="GO" id="GO:0008932">
    <property type="term" value="F:lytic endotransglycosylase activity"/>
    <property type="evidence" value="ECO:0007669"/>
    <property type="project" value="UniProtKB-UniRule"/>
</dbReference>
<proteinExistence type="inferred from homology"/>
<dbReference type="Proteomes" id="UP000284605">
    <property type="component" value="Unassembled WGS sequence"/>
</dbReference>
<dbReference type="EMBL" id="QYUK01000011">
    <property type="protein sequence ID" value="RJF89112.1"/>
    <property type="molecule type" value="Genomic_DNA"/>
</dbReference>
<comment type="similarity">
    <text evidence="3 4">Belongs to the RlpA family.</text>
</comment>
<dbReference type="InterPro" id="IPR009009">
    <property type="entry name" value="RlpA-like_DPBB"/>
</dbReference>
<protein>
    <recommendedName>
        <fullName evidence="3">Endolytic peptidoglycan transglycosylase RlpA</fullName>
        <ecNumber evidence="3">4.2.2.-</ecNumber>
    </recommendedName>
</protein>
<feature type="domain" description="RlpA-like protein double-psi beta-barrel" evidence="5">
    <location>
        <begin position="107"/>
        <end position="194"/>
    </location>
</feature>
<evidence type="ECO:0000259" key="5">
    <source>
        <dbReference type="Pfam" id="PF03330"/>
    </source>
</evidence>
<evidence type="ECO:0000256" key="3">
    <source>
        <dbReference type="HAMAP-Rule" id="MF_02071"/>
    </source>
</evidence>
<feature type="chain" id="PRO_5019598969" description="Endolytic peptidoglycan transglycosylase RlpA" evidence="3">
    <location>
        <begin position="32"/>
        <end position="232"/>
    </location>
</feature>